<dbReference type="Pfam" id="PF14112">
    <property type="entry name" value="DUF4284"/>
    <property type="match status" value="1"/>
</dbReference>
<evidence type="ECO:0000256" key="1">
    <source>
        <dbReference type="SAM" id="MobiDB-lite"/>
    </source>
</evidence>
<keyword evidence="3" id="KW-1185">Reference proteome</keyword>
<dbReference type="Proteomes" id="UP000185999">
    <property type="component" value="Unassembled WGS sequence"/>
</dbReference>
<dbReference type="InterPro" id="IPR025560">
    <property type="entry name" value="Imm22"/>
</dbReference>
<protein>
    <submittedName>
        <fullName evidence="2">Immunity protein 22</fullName>
    </submittedName>
</protein>
<sequence length="180" mass="20776">MTDKQLRKNQVKADKGHDFTKKYKVSVWASQHPYADVPDDYFEETFSKNNTRAVNTWSKNFNLKYFMPDNLETNGAEEGLISIEVAAGACSFSTSYIETLMSKARKKKLEQVSWIVLLFEVEYSLKISGVEKDQYMTFLGAFDYDDGADNVYEVEHPEDELDEDEYDQENDETNPANARD</sequence>
<gene>
    <name evidence="2" type="ORF">SAMN05421760_102197</name>
</gene>
<feature type="region of interest" description="Disordered" evidence="1">
    <location>
        <begin position="155"/>
        <end position="180"/>
    </location>
</feature>
<proteinExistence type="predicted"/>
<organism evidence="2 3">
    <name type="scientific">Neptunomonas antarctica</name>
    <dbReference type="NCBI Taxonomy" id="619304"/>
    <lineage>
        <taxon>Bacteria</taxon>
        <taxon>Pseudomonadati</taxon>
        <taxon>Pseudomonadota</taxon>
        <taxon>Gammaproteobacteria</taxon>
        <taxon>Oceanospirillales</taxon>
        <taxon>Oceanospirillaceae</taxon>
        <taxon>Neptunomonas</taxon>
    </lineage>
</organism>
<dbReference type="AlphaFoldDB" id="A0A1N7K4Y4"/>
<reference evidence="3" key="1">
    <citation type="submission" date="2017-01" db="EMBL/GenBank/DDBJ databases">
        <authorList>
            <person name="Varghese N."/>
            <person name="Submissions S."/>
        </authorList>
    </citation>
    <scope>NUCLEOTIDE SEQUENCE [LARGE SCALE GENOMIC DNA]</scope>
    <source>
        <strain evidence="3">DSM 22306</strain>
    </source>
</reference>
<accession>A0A1N7K4Y4</accession>
<name>A0A1N7K4Y4_9GAMM</name>
<evidence type="ECO:0000313" key="3">
    <source>
        <dbReference type="Proteomes" id="UP000185999"/>
    </source>
</evidence>
<dbReference type="EMBL" id="FTOE01000002">
    <property type="protein sequence ID" value="SIS56663.1"/>
    <property type="molecule type" value="Genomic_DNA"/>
</dbReference>
<feature type="compositionally biased region" description="Acidic residues" evidence="1">
    <location>
        <begin position="156"/>
        <end position="172"/>
    </location>
</feature>
<evidence type="ECO:0000313" key="2">
    <source>
        <dbReference type="EMBL" id="SIS56663.1"/>
    </source>
</evidence>
<dbReference type="RefSeq" id="WP_202905026.1">
    <property type="nucleotide sequence ID" value="NZ_FTOE01000002.1"/>
</dbReference>